<dbReference type="PRINTS" id="PR01262">
    <property type="entry name" value="INNEXIN"/>
</dbReference>
<feature type="transmembrane region" description="Helical" evidence="9">
    <location>
        <begin position="542"/>
        <end position="562"/>
    </location>
</feature>
<comment type="similarity">
    <text evidence="9">Belongs to the pannexin family.</text>
</comment>
<keyword evidence="8 9" id="KW-0407">Ion channel</keyword>
<keyword evidence="5 9" id="KW-1133">Transmembrane helix</keyword>
<name>A0A7U0YF41_9TREM</name>
<comment type="caution">
    <text evidence="9">Lacks conserved residue(s) required for the propagation of feature annotation.</text>
</comment>
<evidence type="ECO:0000256" key="1">
    <source>
        <dbReference type="ARBA" id="ARBA00004651"/>
    </source>
</evidence>
<dbReference type="GO" id="GO:0005921">
    <property type="term" value="C:gap junction"/>
    <property type="evidence" value="ECO:0007669"/>
    <property type="project" value="UniProtKB-UniRule"/>
</dbReference>
<evidence type="ECO:0000256" key="9">
    <source>
        <dbReference type="RuleBase" id="RU010713"/>
    </source>
</evidence>
<evidence type="ECO:0000256" key="5">
    <source>
        <dbReference type="ARBA" id="ARBA00022989"/>
    </source>
</evidence>
<feature type="region of interest" description="Disordered" evidence="10">
    <location>
        <begin position="1"/>
        <end position="23"/>
    </location>
</feature>
<evidence type="ECO:0000256" key="3">
    <source>
        <dbReference type="ARBA" id="ARBA00022475"/>
    </source>
</evidence>
<evidence type="ECO:0000256" key="2">
    <source>
        <dbReference type="ARBA" id="ARBA00022448"/>
    </source>
</evidence>
<keyword evidence="6 9" id="KW-0406">Ion transport</keyword>
<evidence type="ECO:0000256" key="8">
    <source>
        <dbReference type="ARBA" id="ARBA00023303"/>
    </source>
</evidence>
<reference evidence="11" key="1">
    <citation type="submission" date="2020-12" db="EMBL/GenBank/DDBJ databases">
        <title>Neural signatures in transcriptome of heterophyid trematode Cryptocolyle lingua.</title>
        <authorList>
            <person name="Gorbushin A.M."/>
            <person name="Tolstenkov O."/>
        </authorList>
    </citation>
    <scope>NUCLEOTIDE SEQUENCE</scope>
</reference>
<dbReference type="PANTHER" id="PTHR11893:SF36">
    <property type="entry name" value="INNEXIN-5"/>
    <property type="match status" value="1"/>
</dbReference>
<dbReference type="GO" id="GO:0034220">
    <property type="term" value="P:monoatomic ion transmembrane transport"/>
    <property type="evidence" value="ECO:0007669"/>
    <property type="project" value="UniProtKB-KW"/>
</dbReference>
<dbReference type="PROSITE" id="PS51013">
    <property type="entry name" value="PANNEXIN"/>
    <property type="match status" value="1"/>
</dbReference>
<dbReference type="Pfam" id="PF00876">
    <property type="entry name" value="Innexin"/>
    <property type="match status" value="2"/>
</dbReference>
<keyword evidence="2 9" id="KW-0813">Transport</keyword>
<evidence type="ECO:0000256" key="10">
    <source>
        <dbReference type="SAM" id="MobiDB-lite"/>
    </source>
</evidence>
<accession>A0A7U0YF41</accession>
<evidence type="ECO:0000256" key="4">
    <source>
        <dbReference type="ARBA" id="ARBA00022692"/>
    </source>
</evidence>
<protein>
    <recommendedName>
        <fullName evidence="9">Innexin</fullName>
    </recommendedName>
</protein>
<keyword evidence="3" id="KW-1003">Cell membrane</keyword>
<evidence type="ECO:0000313" key="11">
    <source>
        <dbReference type="EMBL" id="QQY02483.1"/>
    </source>
</evidence>
<dbReference type="EMBL" id="MW361105">
    <property type="protein sequence ID" value="QQY02483.1"/>
    <property type="molecule type" value="mRNA"/>
</dbReference>
<dbReference type="AlphaFoldDB" id="A0A7U0YF41"/>
<evidence type="ECO:0000256" key="6">
    <source>
        <dbReference type="ARBA" id="ARBA00023065"/>
    </source>
</evidence>
<proteinExistence type="evidence at transcript level"/>
<comment type="subcellular location">
    <subcellularLocation>
        <location evidence="1 9">Cell membrane</location>
        <topology evidence="1 9">Multi-pass membrane protein</topology>
    </subcellularLocation>
</comment>
<feature type="transmembrane region" description="Helical" evidence="9">
    <location>
        <begin position="582"/>
        <end position="607"/>
    </location>
</feature>
<dbReference type="InterPro" id="IPR000990">
    <property type="entry name" value="Innexin"/>
</dbReference>
<feature type="transmembrane region" description="Helical" evidence="9">
    <location>
        <begin position="668"/>
        <end position="692"/>
    </location>
</feature>
<keyword evidence="7 9" id="KW-0472">Membrane</keyword>
<keyword evidence="4 9" id="KW-0812">Transmembrane</keyword>
<evidence type="ECO:0000256" key="7">
    <source>
        <dbReference type="ARBA" id="ARBA00023136"/>
    </source>
</evidence>
<dbReference type="PANTHER" id="PTHR11893">
    <property type="entry name" value="INNEXIN"/>
    <property type="match status" value="1"/>
</dbReference>
<feature type="compositionally biased region" description="Polar residues" evidence="10">
    <location>
        <begin position="1"/>
        <end position="17"/>
    </location>
</feature>
<dbReference type="GO" id="GO:0005886">
    <property type="term" value="C:plasma membrane"/>
    <property type="evidence" value="ECO:0007669"/>
    <property type="project" value="UniProtKB-SubCell"/>
</dbReference>
<organism evidence="11">
    <name type="scientific">Cryptocotyle lingua</name>
    <dbReference type="NCBI Taxonomy" id="66766"/>
    <lineage>
        <taxon>Eukaryota</taxon>
        <taxon>Metazoa</taxon>
        <taxon>Spiralia</taxon>
        <taxon>Lophotrochozoa</taxon>
        <taxon>Platyhelminthes</taxon>
        <taxon>Trematoda</taxon>
        <taxon>Digenea</taxon>
        <taxon>Opisthorchiida</taxon>
        <taxon>Opisthorchiata</taxon>
        <taxon>Heterophyidae</taxon>
        <taxon>Cryptocotyle</taxon>
    </lineage>
</organism>
<sequence length="897" mass="102655">MASTSMPSTSVLDTNQRAMGDTRKKTSAIETVCYCTLHEDSAHKEPLSPTPEQSSSGCQWSTEEHILEHQFVAAALKQEHTPCYPEMTDRSFLHHEPYFYEYECTFPNSPIHHSPTVGHNFGRHRGKLGSDPTFILSLVRWARIGSSQLAGDDDQIDRLNYQITGLILLILIALTGMRQYLSNLPLQCWIPQEFSRSWEEYAENYCWVTNTYYSNLQSRLPPPEERQNVVRYYQWATFVLAVQAAGFYLPCIVWRLLQNYSGFQIQRIMKSAMQVSCSPIASVTASVSGLARYMDTVIYRRQYKLWQRPASFIHLFEPTSYYKFSPVKEPTSSVKTVQFKSAPVQRTGFKRDQATEDPQSFGKTTLRSYKKAPAPPPPVQSQKQVIKQIGSCSKPTTASINIQAKRKPDRRKDKLASSGFCHVCHFCFSSNHVERKTSVHCENIKGKTVQTTKLLETTAVTKQGEDKQGHFQSSSCSRPRMTYCPIRCWSCRNEKRNTQSRLSEQPNIKHYTSRDGGFIKRKQKNERWITRLSHICRLSGNGLLVVIRLLLTFICLIPGCLFHWMRGSQGIKCIQRSSSFLFYLYTTIKLLYLFNVIGQLCFLKYFLGTESYLFGLHVLNDLINGRPWTQTGNFPRVTYCDFEAKKTGKNYKYTLQCVLPLNLFLEKVYVFLWFWFLFVAMLTTYSLFKWLYRLSIPHRRRTFIHKFLIPWKFPYGCEKVNKHLFNVFVDKYLDSNGVFLLWLISMNASELVAGELISALWDLFWARICFMTSILPTQGFPVQEFGENANRGFEESSSSSQTTNRMPPYGLSVLLQSEGKWYSTGHLPNAISTGSLIDIETPILKAEPAVITPIPVSPMPRRATSGSLIVPAVLINQSTDNPSAKASVVDSSLDSIV</sequence>
<gene>
    <name evidence="11" type="primary">INX1</name>
    <name evidence="9" type="synonym">inx</name>
</gene>
<comment type="function">
    <text evidence="9">Structural component of the gap junctions.</text>
</comment>